<proteinExistence type="predicted"/>
<evidence type="ECO:0000313" key="2">
    <source>
        <dbReference type="EMBL" id="CEM27159.1"/>
    </source>
</evidence>
<protein>
    <submittedName>
        <fullName evidence="2">Uncharacterized protein</fullName>
    </submittedName>
</protein>
<feature type="compositionally biased region" description="Polar residues" evidence="1">
    <location>
        <begin position="298"/>
        <end position="309"/>
    </location>
</feature>
<sequence>MHMSEEELRASKPWASAFFDCNSCDSCMRSCLTPCTVAGDVQLEGGKDSYWTCCLLTGCLELLPFVGPAVTCLMWTSWRRHFRERHGIDGSLCSDFLASCCCRPCTINQINRHMEANGWSHKNFVEPGQQMMRTTTVSAAAEGEGGEAGGVLPSEEKEWGPGFFAIDECFSSCKSCFCNCLVAGEVGEQLGYNKTACCLLSLCLTLLPTASSVPILSVPSNCLWCYLRKRYREEFRIRSSSLDDCMTAFCCLCCLVNQVQRHNSQFLRNAQEQVRDQEERQRLMHREGEGGGSVQDAVPSQQPMQTTESGAAKEE</sequence>
<feature type="compositionally biased region" description="Basic and acidic residues" evidence="1">
    <location>
        <begin position="277"/>
        <end position="289"/>
    </location>
</feature>
<dbReference type="Pfam" id="PF04749">
    <property type="entry name" value="PLAC8"/>
    <property type="match status" value="2"/>
</dbReference>
<evidence type="ECO:0000256" key="1">
    <source>
        <dbReference type="SAM" id="MobiDB-lite"/>
    </source>
</evidence>
<dbReference type="NCBIfam" id="TIGR01571">
    <property type="entry name" value="A_thal_Cys_rich"/>
    <property type="match status" value="2"/>
</dbReference>
<accession>A0A0G4GDB7</accession>
<dbReference type="AlphaFoldDB" id="A0A0G4GDB7"/>
<organism evidence="2">
    <name type="scientific">Chromera velia CCMP2878</name>
    <dbReference type="NCBI Taxonomy" id="1169474"/>
    <lineage>
        <taxon>Eukaryota</taxon>
        <taxon>Sar</taxon>
        <taxon>Alveolata</taxon>
        <taxon>Colpodellida</taxon>
        <taxon>Chromeraceae</taxon>
        <taxon>Chromera</taxon>
    </lineage>
</organism>
<reference evidence="2" key="1">
    <citation type="submission" date="2014-11" db="EMBL/GenBank/DDBJ databases">
        <authorList>
            <person name="Otto D Thomas"/>
            <person name="Naeem Raeece"/>
        </authorList>
    </citation>
    <scope>NUCLEOTIDE SEQUENCE</scope>
</reference>
<feature type="region of interest" description="Disordered" evidence="1">
    <location>
        <begin position="277"/>
        <end position="315"/>
    </location>
</feature>
<dbReference type="EMBL" id="CDMZ01001099">
    <property type="protein sequence ID" value="CEM27159.1"/>
    <property type="molecule type" value="Genomic_DNA"/>
</dbReference>
<dbReference type="VEuPathDB" id="CryptoDB:Cvel_21359"/>
<dbReference type="PANTHER" id="PTHR15907">
    <property type="entry name" value="DUF614 FAMILY PROTEIN-RELATED"/>
    <property type="match status" value="1"/>
</dbReference>
<dbReference type="InterPro" id="IPR006461">
    <property type="entry name" value="PLAC_motif_containing"/>
</dbReference>
<name>A0A0G4GDB7_9ALVE</name>
<gene>
    <name evidence="2" type="ORF">Cvel_21359</name>
</gene>